<organism evidence="1 2">
    <name type="scientific">Fluctibacter halophilus</name>
    <dbReference type="NCBI Taxonomy" id="226011"/>
    <lineage>
        <taxon>Bacteria</taxon>
        <taxon>Pseudomonadati</taxon>
        <taxon>Pseudomonadota</taxon>
        <taxon>Gammaproteobacteria</taxon>
        <taxon>Alteromonadales</taxon>
        <taxon>Alteromonadaceae</taxon>
        <taxon>Fluctibacter</taxon>
    </lineage>
</organism>
<comment type="caution">
    <text evidence="1">The sequence shown here is derived from an EMBL/GenBank/DDBJ whole genome shotgun (WGS) entry which is preliminary data.</text>
</comment>
<gene>
    <name evidence="1" type="ORF">LJ739_06720</name>
</gene>
<accession>A0ABS8G5Q5</accession>
<dbReference type="Proteomes" id="UP001520878">
    <property type="component" value="Unassembled WGS sequence"/>
</dbReference>
<protein>
    <submittedName>
        <fullName evidence="1">Uncharacterized protein</fullName>
    </submittedName>
</protein>
<reference evidence="1 2" key="1">
    <citation type="submission" date="2021-10" db="EMBL/GenBank/DDBJ databases">
        <title>Draft genome of Aestuariibacter halophilus JC2043.</title>
        <authorList>
            <person name="Emsley S.A."/>
            <person name="Pfannmuller K.M."/>
            <person name="Ushijima B."/>
            <person name="Saw J.H."/>
            <person name="Videau P."/>
        </authorList>
    </citation>
    <scope>NUCLEOTIDE SEQUENCE [LARGE SCALE GENOMIC DNA]</scope>
    <source>
        <strain evidence="1 2">JC2043</strain>
    </source>
</reference>
<name>A0ABS8G5Q5_9ALTE</name>
<dbReference type="RefSeq" id="WP_229158356.1">
    <property type="nucleotide sequence ID" value="NZ_JAJEWP010000001.1"/>
</dbReference>
<sequence>MIDPRIQLAVQAPNVKSAIDVYQNTLVNNERLKASKQQREHADRLLPLQEAMYGVRIAGQSLGNEEQSVRNQASRIELDRMQNPTISERDSERLRSIVTYGMGELMPLLSSGDTQGAKLSLQNRIKALQEAQARGEPVDPVESIEALKMIESGQVEPLINRIKQGADIARQVGIGKGRNDVSLRNSAPQVDSETGQVYYPSFDPNTGEAFRVDVPGAVQSTPAQKRETEVEQTAKLERVKLREKRISDMRKEFTERRQRAARNFLPLRQAMKLVEEADQGLTGAAKMQIARLMPGIDVSKEGALEAALLSQSLQQLQAFKGPTTDFEFGVTQGISGRLSDPQSANRARAASLSRANWFMNRESEQFDRYVQKGGDPDKFFFDFNETVDTEKGQYTLADLQDTAVEYDMTIEEVLEKLNAGN</sequence>
<evidence type="ECO:0000313" key="1">
    <source>
        <dbReference type="EMBL" id="MCC2615929.1"/>
    </source>
</evidence>
<dbReference type="EMBL" id="JAJEWP010000001">
    <property type="protein sequence ID" value="MCC2615929.1"/>
    <property type="molecule type" value="Genomic_DNA"/>
</dbReference>
<proteinExistence type="predicted"/>
<keyword evidence="2" id="KW-1185">Reference proteome</keyword>
<evidence type="ECO:0000313" key="2">
    <source>
        <dbReference type="Proteomes" id="UP001520878"/>
    </source>
</evidence>